<gene>
    <name evidence="4" type="ORF">Pan189_35850</name>
</gene>
<dbReference type="KEGG" id="svp:Pan189_35850"/>
<dbReference type="Proteomes" id="UP000317318">
    <property type="component" value="Chromosome"/>
</dbReference>
<dbReference type="GO" id="GO:0046872">
    <property type="term" value="F:metal ion binding"/>
    <property type="evidence" value="ECO:0007669"/>
    <property type="project" value="UniProtKB-KW"/>
</dbReference>
<keyword evidence="5" id="KW-1185">Reference proteome</keyword>
<dbReference type="AlphaFoldDB" id="A0A517R5M9"/>
<evidence type="ECO:0000256" key="2">
    <source>
        <dbReference type="ARBA" id="ARBA00023004"/>
    </source>
</evidence>
<evidence type="ECO:0000313" key="5">
    <source>
        <dbReference type="Proteomes" id="UP000317318"/>
    </source>
</evidence>
<dbReference type="Gene3D" id="3.30.2020.30">
    <property type="match status" value="1"/>
</dbReference>
<dbReference type="PANTHER" id="PTHR35303">
    <property type="entry name" value="OS02G0197800 PROTEIN"/>
    <property type="match status" value="1"/>
</dbReference>
<feature type="domain" description="Gamma-butyrobetaine hydroxylase-like N-terminal" evidence="3">
    <location>
        <begin position="10"/>
        <end position="94"/>
    </location>
</feature>
<reference evidence="4 5" key="1">
    <citation type="submission" date="2019-02" db="EMBL/GenBank/DDBJ databases">
        <title>Deep-cultivation of Planctomycetes and their phenomic and genomic characterization uncovers novel biology.</title>
        <authorList>
            <person name="Wiegand S."/>
            <person name="Jogler M."/>
            <person name="Boedeker C."/>
            <person name="Pinto D."/>
            <person name="Vollmers J."/>
            <person name="Rivas-Marin E."/>
            <person name="Kohn T."/>
            <person name="Peeters S.H."/>
            <person name="Heuer A."/>
            <person name="Rast P."/>
            <person name="Oberbeckmann S."/>
            <person name="Bunk B."/>
            <person name="Jeske O."/>
            <person name="Meyerdierks A."/>
            <person name="Storesund J.E."/>
            <person name="Kallscheuer N."/>
            <person name="Luecker S."/>
            <person name="Lage O.M."/>
            <person name="Pohl T."/>
            <person name="Merkel B.J."/>
            <person name="Hornburger P."/>
            <person name="Mueller R.-W."/>
            <person name="Bruemmer F."/>
            <person name="Labrenz M."/>
            <person name="Spormann A.M."/>
            <person name="Op den Camp H."/>
            <person name="Overmann J."/>
            <person name="Amann R."/>
            <person name="Jetten M.S.M."/>
            <person name="Mascher T."/>
            <person name="Medema M.H."/>
            <person name="Devos D.P."/>
            <person name="Kaster A.-K."/>
            <person name="Ovreas L."/>
            <person name="Rohde M."/>
            <person name="Galperin M.Y."/>
            <person name="Jogler C."/>
        </authorList>
    </citation>
    <scope>NUCLEOTIDE SEQUENCE [LARGE SCALE GENOMIC DNA]</scope>
    <source>
        <strain evidence="4 5">Pan189</strain>
    </source>
</reference>
<dbReference type="InterPro" id="IPR010376">
    <property type="entry name" value="GBBH-like_N"/>
</dbReference>
<dbReference type="Pfam" id="PF06155">
    <property type="entry name" value="GBBH-like_N"/>
    <property type="match status" value="1"/>
</dbReference>
<sequence length="102" mass="11471">MASAPTDIRAVTDRATFEIDWPDRKTSKLPFRFLRGRCPCASCVNEFTGERVVGPKNVAEDIAPYGLDLAGNYALKIRWNDGHDTGLFTWTYLRELSDESAD</sequence>
<evidence type="ECO:0000313" key="4">
    <source>
        <dbReference type="EMBL" id="QDT39182.1"/>
    </source>
</evidence>
<keyword evidence="1" id="KW-0479">Metal-binding</keyword>
<evidence type="ECO:0000259" key="3">
    <source>
        <dbReference type="Pfam" id="PF06155"/>
    </source>
</evidence>
<dbReference type="RefSeq" id="WP_145365342.1">
    <property type="nucleotide sequence ID" value="NZ_CP036268.1"/>
</dbReference>
<keyword evidence="4" id="KW-0223">Dioxygenase</keyword>
<keyword evidence="4" id="KW-0560">Oxidoreductase</keyword>
<name>A0A517R5M9_9PLAN</name>
<dbReference type="OrthoDB" id="9794178at2"/>
<protein>
    <submittedName>
        <fullName evidence="4">Gamma-butyrobetaine dioxygenase</fullName>
        <ecNumber evidence="4">1.14.11.1</ecNumber>
    </submittedName>
</protein>
<dbReference type="InterPro" id="IPR038492">
    <property type="entry name" value="GBBH-like_N_sf"/>
</dbReference>
<dbReference type="EC" id="1.14.11.1" evidence="4"/>
<dbReference type="EMBL" id="CP036268">
    <property type="protein sequence ID" value="QDT39182.1"/>
    <property type="molecule type" value="Genomic_DNA"/>
</dbReference>
<proteinExistence type="predicted"/>
<dbReference type="GO" id="GO:0008336">
    <property type="term" value="F:gamma-butyrobetaine dioxygenase activity"/>
    <property type="evidence" value="ECO:0007669"/>
    <property type="project" value="UniProtKB-EC"/>
</dbReference>
<evidence type="ECO:0000256" key="1">
    <source>
        <dbReference type="ARBA" id="ARBA00022723"/>
    </source>
</evidence>
<keyword evidence="2" id="KW-0408">Iron</keyword>
<accession>A0A517R5M9</accession>
<organism evidence="4 5">
    <name type="scientific">Stratiformator vulcanicus</name>
    <dbReference type="NCBI Taxonomy" id="2527980"/>
    <lineage>
        <taxon>Bacteria</taxon>
        <taxon>Pseudomonadati</taxon>
        <taxon>Planctomycetota</taxon>
        <taxon>Planctomycetia</taxon>
        <taxon>Planctomycetales</taxon>
        <taxon>Planctomycetaceae</taxon>
        <taxon>Stratiformator</taxon>
    </lineage>
</organism>